<name>A0AA89C4V4_PINIB</name>
<feature type="region of interest" description="Disordered" evidence="6">
    <location>
        <begin position="277"/>
        <end position="335"/>
    </location>
</feature>
<dbReference type="Gene3D" id="3.30.70.580">
    <property type="entry name" value="Pseudouridine synthase I, catalytic domain, N-terminal subdomain"/>
    <property type="match status" value="1"/>
</dbReference>
<evidence type="ECO:0000256" key="6">
    <source>
        <dbReference type="SAM" id="MobiDB-lite"/>
    </source>
</evidence>
<evidence type="ECO:0000256" key="4">
    <source>
        <dbReference type="PIRSR" id="PIRSR641708-1"/>
    </source>
</evidence>
<dbReference type="GO" id="GO:0005634">
    <property type="term" value="C:nucleus"/>
    <property type="evidence" value="ECO:0007669"/>
    <property type="project" value="TreeGrafter"/>
</dbReference>
<dbReference type="InterPro" id="IPR041708">
    <property type="entry name" value="PUS1/PUS2-like"/>
</dbReference>
<evidence type="ECO:0000256" key="5">
    <source>
        <dbReference type="PIRSR" id="PIRSR641708-2"/>
    </source>
</evidence>
<dbReference type="FunFam" id="3.30.70.660:FF:000002">
    <property type="entry name" value="tRNA pseudouridine synthase"/>
    <property type="match status" value="1"/>
</dbReference>
<evidence type="ECO:0000259" key="7">
    <source>
        <dbReference type="Pfam" id="PF01416"/>
    </source>
</evidence>
<dbReference type="Pfam" id="PF01416">
    <property type="entry name" value="PseudoU_synth_1"/>
    <property type="match status" value="1"/>
</dbReference>
<evidence type="ECO:0000256" key="1">
    <source>
        <dbReference type="ARBA" id="ARBA00009375"/>
    </source>
</evidence>
<dbReference type="InterPro" id="IPR020095">
    <property type="entry name" value="PsdUridine_synth_TruA_C"/>
</dbReference>
<feature type="binding site" evidence="5">
    <location>
        <position position="66"/>
    </location>
    <ligand>
        <name>substrate</name>
    </ligand>
</feature>
<feature type="compositionally biased region" description="Acidic residues" evidence="6">
    <location>
        <begin position="319"/>
        <end position="329"/>
    </location>
</feature>
<dbReference type="EMBL" id="VSWD01000001">
    <property type="protein sequence ID" value="KAK3108999.1"/>
    <property type="molecule type" value="Genomic_DNA"/>
</dbReference>
<dbReference type="SUPFAM" id="SSF55120">
    <property type="entry name" value="Pseudouridine synthase"/>
    <property type="match status" value="1"/>
</dbReference>
<organism evidence="8 9">
    <name type="scientific">Pinctada imbricata</name>
    <name type="common">Atlantic pearl-oyster</name>
    <name type="synonym">Pinctada martensii</name>
    <dbReference type="NCBI Taxonomy" id="66713"/>
    <lineage>
        <taxon>Eukaryota</taxon>
        <taxon>Metazoa</taxon>
        <taxon>Spiralia</taxon>
        <taxon>Lophotrochozoa</taxon>
        <taxon>Mollusca</taxon>
        <taxon>Bivalvia</taxon>
        <taxon>Autobranchia</taxon>
        <taxon>Pteriomorphia</taxon>
        <taxon>Pterioida</taxon>
        <taxon>Pterioidea</taxon>
        <taxon>Pteriidae</taxon>
        <taxon>Pinctada</taxon>
    </lineage>
</organism>
<dbReference type="Gene3D" id="3.30.70.660">
    <property type="entry name" value="Pseudouridine synthase I, catalytic domain, C-terminal subdomain"/>
    <property type="match status" value="1"/>
</dbReference>
<protein>
    <recommendedName>
        <fullName evidence="7">Pseudouridine synthase I TruA alpha/beta domain-containing protein</fullName>
    </recommendedName>
</protein>
<evidence type="ECO:0000313" key="9">
    <source>
        <dbReference type="Proteomes" id="UP001186944"/>
    </source>
</evidence>
<dbReference type="Proteomes" id="UP001186944">
    <property type="component" value="Unassembled WGS sequence"/>
</dbReference>
<dbReference type="InterPro" id="IPR020103">
    <property type="entry name" value="PsdUridine_synth_cat_dom_sf"/>
</dbReference>
<keyword evidence="2" id="KW-0819">tRNA processing</keyword>
<dbReference type="InterPro" id="IPR020097">
    <property type="entry name" value="PsdUridine_synth_TruA_a/b_dom"/>
</dbReference>
<dbReference type="InterPro" id="IPR020094">
    <property type="entry name" value="TruA/RsuA/RluB/E/F_N"/>
</dbReference>
<evidence type="ECO:0000313" key="8">
    <source>
        <dbReference type="EMBL" id="KAK3108999.1"/>
    </source>
</evidence>
<dbReference type="PANTHER" id="PTHR11142">
    <property type="entry name" value="PSEUDOURIDYLATE SYNTHASE"/>
    <property type="match status" value="1"/>
</dbReference>
<dbReference type="AlphaFoldDB" id="A0AA89C4V4"/>
<gene>
    <name evidence="8" type="ORF">FSP39_020581</name>
</gene>
<dbReference type="GO" id="GO:1990481">
    <property type="term" value="P:mRNA pseudouridine synthesis"/>
    <property type="evidence" value="ECO:0007669"/>
    <property type="project" value="TreeGrafter"/>
</dbReference>
<dbReference type="GO" id="GO:0009982">
    <property type="term" value="F:pseudouridine synthase activity"/>
    <property type="evidence" value="ECO:0007669"/>
    <property type="project" value="InterPro"/>
</dbReference>
<evidence type="ECO:0000256" key="3">
    <source>
        <dbReference type="ARBA" id="ARBA00023235"/>
    </source>
</evidence>
<dbReference type="CDD" id="cd02568">
    <property type="entry name" value="PseudoU_synth_PUS1_PUS2"/>
    <property type="match status" value="1"/>
</dbReference>
<dbReference type="GO" id="GO:0003723">
    <property type="term" value="F:RNA binding"/>
    <property type="evidence" value="ECO:0007669"/>
    <property type="project" value="InterPro"/>
</dbReference>
<keyword evidence="9" id="KW-1185">Reference proteome</keyword>
<dbReference type="GO" id="GO:0031119">
    <property type="term" value="P:tRNA pseudouridine synthesis"/>
    <property type="evidence" value="ECO:0007669"/>
    <property type="project" value="InterPro"/>
</dbReference>
<dbReference type="InterPro" id="IPR001406">
    <property type="entry name" value="PsdUridine_synth_TruA"/>
</dbReference>
<feature type="active site" description="Nucleophile" evidence="4">
    <location>
        <position position="10"/>
    </location>
</feature>
<comment type="similarity">
    <text evidence="1">Belongs to the tRNA pseudouridine synthase TruA family.</text>
</comment>
<proteinExistence type="inferred from homology"/>
<sequence length="335" mass="38985">MSFQRAARTDKGVSAVVNVVSLKMRIDIENLIEKLNSHLPKEIRIFTCIKTTKSFDSKCQCTGRTYIYVLPTYALTPIDRLVKDEFRVTDEILETTSKILQHFKGTHNFHNYTSEIKPNQPQAKRYIRSFECGKPFVIDGTEYVILTVNGQSFIRHHIRKMIGITIAIVRGYCGEEVIEKSWGHKKVDIPKAPGLGLLLRSLEFDGYNRKWGRDGEHKPIEWSKYEEEILKFQDEYILPDIYKTEAEEKVMMQWMQTLVHHVFDYTEDDEGNEIYGRNRFEQKKKGDSADDTVVQVEGEKEDKNAEDVKKRDLDNEKIEESEDSPSVDEMEVKMG</sequence>
<feature type="compositionally biased region" description="Basic and acidic residues" evidence="6">
    <location>
        <begin position="277"/>
        <end position="288"/>
    </location>
</feature>
<accession>A0AA89C4V4</accession>
<keyword evidence="3" id="KW-0413">Isomerase</keyword>
<feature type="compositionally biased region" description="Basic and acidic residues" evidence="6">
    <location>
        <begin position="297"/>
        <end position="318"/>
    </location>
</feature>
<comment type="caution">
    <text evidence="8">The sequence shown here is derived from an EMBL/GenBank/DDBJ whole genome shotgun (WGS) entry which is preliminary data.</text>
</comment>
<dbReference type="PANTHER" id="PTHR11142:SF4">
    <property type="entry name" value="PSEUDOURIDYLATE SYNTHASE 1 HOMOLOG"/>
    <property type="match status" value="1"/>
</dbReference>
<reference evidence="8" key="1">
    <citation type="submission" date="2019-08" db="EMBL/GenBank/DDBJ databases">
        <title>The improved chromosome-level genome for the pearl oyster Pinctada fucata martensii using PacBio sequencing and Hi-C.</title>
        <authorList>
            <person name="Zheng Z."/>
        </authorList>
    </citation>
    <scope>NUCLEOTIDE SEQUENCE</scope>
    <source>
        <strain evidence="8">ZZ-2019</strain>
        <tissue evidence="8">Adductor muscle</tissue>
    </source>
</reference>
<evidence type="ECO:0000256" key="2">
    <source>
        <dbReference type="ARBA" id="ARBA00022694"/>
    </source>
</evidence>
<feature type="domain" description="Pseudouridine synthase I TruA alpha/beta" evidence="7">
    <location>
        <begin position="100"/>
        <end position="205"/>
    </location>
</feature>